<protein>
    <recommendedName>
        <fullName evidence="5">Mg-protoporphyrin IX chelatase</fullName>
    </recommendedName>
</protein>
<dbReference type="InterPro" id="IPR000523">
    <property type="entry name" value="Mg_chelatse_chII-like_cat_dom"/>
</dbReference>
<feature type="compositionally biased region" description="Basic and acidic residues" evidence="7">
    <location>
        <begin position="405"/>
        <end position="419"/>
    </location>
</feature>
<dbReference type="EMBL" id="QGDT01000015">
    <property type="protein sequence ID" value="PWJ55031.1"/>
    <property type="molecule type" value="Genomic_DNA"/>
</dbReference>
<dbReference type="InterPro" id="IPR036465">
    <property type="entry name" value="vWFA_dom_sf"/>
</dbReference>
<dbReference type="SUPFAM" id="SSF52540">
    <property type="entry name" value="P-loop containing nucleoside triphosphate hydrolases"/>
    <property type="match status" value="1"/>
</dbReference>
<dbReference type="Gene3D" id="3.40.50.410">
    <property type="entry name" value="von Willebrand factor, type A domain"/>
    <property type="match status" value="1"/>
</dbReference>
<dbReference type="Pfam" id="PF13519">
    <property type="entry name" value="VWA_2"/>
    <property type="match status" value="1"/>
</dbReference>
<feature type="domain" description="VWFA" evidence="8">
    <location>
        <begin position="471"/>
        <end position="653"/>
    </location>
</feature>
<name>A0A316ABM8_9BACT</name>
<dbReference type="PROSITE" id="PS50234">
    <property type="entry name" value="VWFA"/>
    <property type="match status" value="1"/>
</dbReference>
<dbReference type="SMART" id="SM00327">
    <property type="entry name" value="VWA"/>
    <property type="match status" value="1"/>
</dbReference>
<comment type="caution">
    <text evidence="9">The sequence shown here is derived from an EMBL/GenBank/DDBJ whole genome shotgun (WGS) entry which is preliminary data.</text>
</comment>
<sequence length="656" mass="71316">MYQYPFSAIVGQHQLKQALILCAINPSIGGVLIKGEKGTAKSTAVRGLSAVMPPIRRIAGSPFNLSEAEYIQGGGVAEGYALEQCPLPLVNVPLGVAEDRLLGSLDLETILSEKKKQLLPGLLAEAHRGLLYIDEVNLLADHLVDVLLDVAASGVNRVQKEGLSETHPAQFVLIGTMNPEEGNLRPQFLDRFGMMVEVQAQMEVTERTEVVRRRMAFEADPEGFINRWQAEQNRLAIRIREARASLPTVSMPEGLLTLISELCIEWSVASLRADIVLYKTALTLAAWNGKQSVTAQEVREAAELVLVHRRGSVNKSPGTSPTPQTNPDQASGNDREQKRPTLAGSNKMDASPKNKEQLQAPAPQEKQNLGNKPVKESESEQESVFAIMKNVSRPPLPSVDSMPFRNKESGRSHRVDRSHRGSQVGWESRGGNADLALVPTLQEALVRNPEGLKVHRSDLRFNIRAGKAGKLILFVVDASGSMAAQRNMEFVKGSVLALLQQAYEQRDRVAVIAFRGVEAFTVLEPTADLQRAETALGELPTGGRTPLAAALKLALEVLGRPSQQDRPLLICLSDGKANVPLPGGGDPWQQSLALAREFAHRAISALVIDTEQGYSRMGRATLLASALQAPCVGLDSLCQSEAEFSIHEIIQKYGQS</sequence>
<evidence type="ECO:0000256" key="1">
    <source>
        <dbReference type="ARBA" id="ARBA00004800"/>
    </source>
</evidence>
<organism evidence="9 10">
    <name type="scientific">Dyadobacter jejuensis</name>
    <dbReference type="NCBI Taxonomy" id="1082580"/>
    <lineage>
        <taxon>Bacteria</taxon>
        <taxon>Pseudomonadati</taxon>
        <taxon>Bacteroidota</taxon>
        <taxon>Cytophagia</taxon>
        <taxon>Cytophagales</taxon>
        <taxon>Spirosomataceae</taxon>
        <taxon>Dyadobacter</taxon>
    </lineage>
</organism>
<dbReference type="Pfam" id="PF01078">
    <property type="entry name" value="Mg_chelatase"/>
    <property type="match status" value="1"/>
</dbReference>
<evidence type="ECO:0000256" key="5">
    <source>
        <dbReference type="ARBA" id="ARBA00030759"/>
    </source>
</evidence>
<dbReference type="PANTHER" id="PTHR35023:SF1">
    <property type="entry name" value="MG-PROTOPORPHYRIN IX CHELATASE"/>
    <property type="match status" value="1"/>
</dbReference>
<dbReference type="SMART" id="SM00382">
    <property type="entry name" value="AAA"/>
    <property type="match status" value="1"/>
</dbReference>
<evidence type="ECO:0000256" key="7">
    <source>
        <dbReference type="SAM" id="MobiDB-lite"/>
    </source>
</evidence>
<keyword evidence="10" id="KW-1185">Reference proteome</keyword>
<evidence type="ECO:0000313" key="9">
    <source>
        <dbReference type="EMBL" id="PWJ55031.1"/>
    </source>
</evidence>
<accession>A0A316ABM8</accession>
<evidence type="ECO:0000256" key="6">
    <source>
        <dbReference type="ARBA" id="ARBA00053551"/>
    </source>
</evidence>
<dbReference type="Pfam" id="PF17863">
    <property type="entry name" value="AAA_lid_2"/>
    <property type="match status" value="1"/>
</dbReference>
<dbReference type="RefSeq" id="WP_109677420.1">
    <property type="nucleotide sequence ID" value="NZ_QGDT01000015.1"/>
</dbReference>
<comment type="function">
    <text evidence="6">Involved in bacteriochlorophyll biosynthesis; introduces a magnesium ion into protoporphyrin IX to yield Mg-protoporphyrin IX.</text>
</comment>
<dbReference type="GO" id="GO:0005524">
    <property type="term" value="F:ATP binding"/>
    <property type="evidence" value="ECO:0007669"/>
    <property type="project" value="UniProtKB-KW"/>
</dbReference>
<dbReference type="InterPro" id="IPR041628">
    <property type="entry name" value="ChlI/MoxR_AAA_lid"/>
</dbReference>
<dbReference type="InterPro" id="IPR052989">
    <property type="entry name" value="Mg-chelatase_DI-like"/>
</dbReference>
<feature type="compositionally biased region" description="Polar residues" evidence="7">
    <location>
        <begin position="313"/>
        <end position="332"/>
    </location>
</feature>
<dbReference type="Gene3D" id="3.40.50.300">
    <property type="entry name" value="P-loop containing nucleotide triphosphate hydrolases"/>
    <property type="match status" value="1"/>
</dbReference>
<evidence type="ECO:0000256" key="4">
    <source>
        <dbReference type="ARBA" id="ARBA00022840"/>
    </source>
</evidence>
<dbReference type="Gene3D" id="1.10.8.80">
    <property type="entry name" value="Magnesium chelatase subunit I, C-Terminal domain"/>
    <property type="match status" value="1"/>
</dbReference>
<keyword evidence="3" id="KW-0547">Nucleotide-binding</keyword>
<dbReference type="InterPro" id="IPR003593">
    <property type="entry name" value="AAA+_ATPase"/>
</dbReference>
<dbReference type="PANTHER" id="PTHR35023">
    <property type="entry name" value="CHELATASE-RELATED"/>
    <property type="match status" value="1"/>
</dbReference>
<evidence type="ECO:0000259" key="8">
    <source>
        <dbReference type="PROSITE" id="PS50234"/>
    </source>
</evidence>
<comment type="pathway">
    <text evidence="1">Porphyrin-containing compound metabolism; bacteriochlorophyll biosynthesis.</text>
</comment>
<proteinExistence type="inferred from homology"/>
<keyword evidence="4" id="KW-0067">ATP-binding</keyword>
<dbReference type="CDD" id="cd00009">
    <property type="entry name" value="AAA"/>
    <property type="match status" value="1"/>
</dbReference>
<reference evidence="9 10" key="1">
    <citation type="submission" date="2018-03" db="EMBL/GenBank/DDBJ databases">
        <title>Genomic Encyclopedia of Archaeal and Bacterial Type Strains, Phase II (KMG-II): from individual species to whole genera.</title>
        <authorList>
            <person name="Goeker M."/>
        </authorList>
    </citation>
    <scope>NUCLEOTIDE SEQUENCE [LARGE SCALE GENOMIC DNA]</scope>
    <source>
        <strain evidence="9 10">DSM 100346</strain>
    </source>
</reference>
<evidence type="ECO:0000256" key="3">
    <source>
        <dbReference type="ARBA" id="ARBA00022741"/>
    </source>
</evidence>
<dbReference type="SUPFAM" id="SSF53300">
    <property type="entry name" value="vWA-like"/>
    <property type="match status" value="1"/>
</dbReference>
<gene>
    <name evidence="9" type="ORF">CLV98_11552</name>
</gene>
<evidence type="ECO:0000313" key="10">
    <source>
        <dbReference type="Proteomes" id="UP000245880"/>
    </source>
</evidence>
<dbReference type="OrthoDB" id="9775079at2"/>
<comment type="similarity">
    <text evidence="2">Belongs to the Mg-chelatase subunits D/I family.</text>
</comment>
<evidence type="ECO:0000256" key="2">
    <source>
        <dbReference type="ARBA" id="ARBA00005799"/>
    </source>
</evidence>
<feature type="region of interest" description="Disordered" evidence="7">
    <location>
        <begin position="309"/>
        <end position="427"/>
    </location>
</feature>
<dbReference type="InterPro" id="IPR027417">
    <property type="entry name" value="P-loop_NTPase"/>
</dbReference>
<dbReference type="InterPro" id="IPR002035">
    <property type="entry name" value="VWF_A"/>
</dbReference>
<dbReference type="Proteomes" id="UP000245880">
    <property type="component" value="Unassembled WGS sequence"/>
</dbReference>
<dbReference type="AlphaFoldDB" id="A0A316ABM8"/>